<protein>
    <recommendedName>
        <fullName evidence="1">AB hydrolase-1 domain-containing protein</fullName>
    </recommendedName>
</protein>
<reference evidence="2 3" key="1">
    <citation type="journal article" date="2014" name="PLoS Genet.">
        <title>Analysis of the Phlebiopsis gigantea genome, transcriptome and secretome provides insight into its pioneer colonization strategies of wood.</title>
        <authorList>
            <person name="Hori C."/>
            <person name="Ishida T."/>
            <person name="Igarashi K."/>
            <person name="Samejima M."/>
            <person name="Suzuki H."/>
            <person name="Master E."/>
            <person name="Ferreira P."/>
            <person name="Ruiz-Duenas F.J."/>
            <person name="Held B."/>
            <person name="Canessa P."/>
            <person name="Larrondo L.F."/>
            <person name="Schmoll M."/>
            <person name="Druzhinina I.S."/>
            <person name="Kubicek C.P."/>
            <person name="Gaskell J.A."/>
            <person name="Kersten P."/>
            <person name="St John F."/>
            <person name="Glasner J."/>
            <person name="Sabat G."/>
            <person name="Splinter BonDurant S."/>
            <person name="Syed K."/>
            <person name="Yadav J."/>
            <person name="Mgbeahuruike A.C."/>
            <person name="Kovalchuk A."/>
            <person name="Asiegbu F.O."/>
            <person name="Lackner G."/>
            <person name="Hoffmeister D."/>
            <person name="Rencoret J."/>
            <person name="Gutierrez A."/>
            <person name="Sun H."/>
            <person name="Lindquist E."/>
            <person name="Barry K."/>
            <person name="Riley R."/>
            <person name="Grigoriev I.V."/>
            <person name="Henrissat B."/>
            <person name="Kues U."/>
            <person name="Berka R.M."/>
            <person name="Martinez A.T."/>
            <person name="Covert S.F."/>
            <person name="Blanchette R.A."/>
            <person name="Cullen D."/>
        </authorList>
    </citation>
    <scope>NUCLEOTIDE SEQUENCE [LARGE SCALE GENOMIC DNA]</scope>
    <source>
        <strain evidence="2 3">11061_1 CR5-6</strain>
    </source>
</reference>
<dbReference type="InterPro" id="IPR050471">
    <property type="entry name" value="AB_hydrolase"/>
</dbReference>
<name>A0A0C3PKR3_PHLG1</name>
<organism evidence="2 3">
    <name type="scientific">Phlebiopsis gigantea (strain 11061_1 CR5-6)</name>
    <name type="common">White-rot fungus</name>
    <name type="synonym">Peniophora gigantea</name>
    <dbReference type="NCBI Taxonomy" id="745531"/>
    <lineage>
        <taxon>Eukaryota</taxon>
        <taxon>Fungi</taxon>
        <taxon>Dikarya</taxon>
        <taxon>Basidiomycota</taxon>
        <taxon>Agaricomycotina</taxon>
        <taxon>Agaricomycetes</taxon>
        <taxon>Polyporales</taxon>
        <taxon>Phanerochaetaceae</taxon>
        <taxon>Phlebiopsis</taxon>
    </lineage>
</organism>
<dbReference type="AlphaFoldDB" id="A0A0C3PKR3"/>
<evidence type="ECO:0000313" key="3">
    <source>
        <dbReference type="Proteomes" id="UP000053257"/>
    </source>
</evidence>
<feature type="domain" description="AB hydrolase-1" evidence="1">
    <location>
        <begin position="61"/>
        <end position="163"/>
    </location>
</feature>
<accession>A0A0C3PKR3</accession>
<gene>
    <name evidence="2" type="ORF">PHLGIDRAFT_434863</name>
</gene>
<proteinExistence type="predicted"/>
<dbReference type="PRINTS" id="PR00111">
    <property type="entry name" value="ABHYDROLASE"/>
</dbReference>
<dbReference type="OrthoDB" id="408373at2759"/>
<dbReference type="HOGENOM" id="CLU_020336_11_0_1"/>
<sequence>MSPVSQFPTTTTPSMEALPKDHPLRLMYPDNIYPNGSYYPSPFGKTRYWIIGPEEGTKVTLIHGITTPSIVWKHIADHLASKGFRVLLYDLYGRGYSEAPDLPSDANLFGLQLALLLQYIGWESTDIVGFSIGGATTAIFTTLFPHLVRQNVVLMSSAGLMEPRDSSQVPHVTHETVSGLRALQTEALPRFSEVLASTRREGLVTGLQHAFETIGRSDKRFLIVHGTQDEVVPFAEAHKIRGYIPQAELVPIEGASHYMPMEEGSWPQIIMDVLCKM</sequence>
<dbReference type="Pfam" id="PF00561">
    <property type="entry name" value="Abhydrolase_1"/>
    <property type="match status" value="1"/>
</dbReference>
<dbReference type="PANTHER" id="PTHR43433">
    <property type="entry name" value="HYDROLASE, ALPHA/BETA FOLD FAMILY PROTEIN"/>
    <property type="match status" value="1"/>
</dbReference>
<dbReference type="STRING" id="745531.A0A0C3PKR3"/>
<evidence type="ECO:0000313" key="2">
    <source>
        <dbReference type="EMBL" id="KIP06963.1"/>
    </source>
</evidence>
<dbReference type="PANTHER" id="PTHR43433:SF5">
    <property type="entry name" value="AB HYDROLASE-1 DOMAIN-CONTAINING PROTEIN"/>
    <property type="match status" value="1"/>
</dbReference>
<dbReference type="EMBL" id="KN840506">
    <property type="protein sequence ID" value="KIP06963.1"/>
    <property type="molecule type" value="Genomic_DNA"/>
</dbReference>
<keyword evidence="3" id="KW-1185">Reference proteome</keyword>
<evidence type="ECO:0000259" key="1">
    <source>
        <dbReference type="Pfam" id="PF00561"/>
    </source>
</evidence>
<dbReference type="SUPFAM" id="SSF53474">
    <property type="entry name" value="alpha/beta-Hydrolases"/>
    <property type="match status" value="1"/>
</dbReference>
<dbReference type="InterPro" id="IPR000073">
    <property type="entry name" value="AB_hydrolase_1"/>
</dbReference>
<dbReference type="Proteomes" id="UP000053257">
    <property type="component" value="Unassembled WGS sequence"/>
</dbReference>
<dbReference type="InterPro" id="IPR029058">
    <property type="entry name" value="AB_hydrolase_fold"/>
</dbReference>
<dbReference type="Gene3D" id="3.40.50.1820">
    <property type="entry name" value="alpha/beta hydrolase"/>
    <property type="match status" value="1"/>
</dbReference>